<name>A0A8H6KHZ1_9PEZI</name>
<accession>A0A8H6KHZ1</accession>
<evidence type="ECO:0000313" key="3">
    <source>
        <dbReference type="Proteomes" id="UP000639643"/>
    </source>
</evidence>
<dbReference type="OrthoDB" id="2251794at2759"/>
<organism evidence="2 3">
    <name type="scientific">Colletotrichum musicola</name>
    <dbReference type="NCBI Taxonomy" id="2175873"/>
    <lineage>
        <taxon>Eukaryota</taxon>
        <taxon>Fungi</taxon>
        <taxon>Dikarya</taxon>
        <taxon>Ascomycota</taxon>
        <taxon>Pezizomycotina</taxon>
        <taxon>Sordariomycetes</taxon>
        <taxon>Hypocreomycetidae</taxon>
        <taxon>Glomerellales</taxon>
        <taxon>Glomerellaceae</taxon>
        <taxon>Colletotrichum</taxon>
        <taxon>Colletotrichum orchidearum species complex</taxon>
    </lineage>
</organism>
<reference evidence="2" key="1">
    <citation type="journal article" date="2020" name="Phytopathology">
        <title>Genome Sequence Resources of Colletotrichum truncatum, C. plurivorum, C. musicola, and C. sojae: Four Species Pathogenic to Soybean (Glycine max).</title>
        <authorList>
            <person name="Rogerio F."/>
            <person name="Boufleur T.R."/>
            <person name="Ciampi-Guillardi M."/>
            <person name="Sukno S.A."/>
            <person name="Thon M.R."/>
            <person name="Massola Junior N.S."/>
            <person name="Baroncelli R."/>
        </authorList>
    </citation>
    <scope>NUCLEOTIDE SEQUENCE</scope>
    <source>
        <strain evidence="2">LFN0074</strain>
    </source>
</reference>
<evidence type="ECO:0000313" key="2">
    <source>
        <dbReference type="EMBL" id="KAF6831894.1"/>
    </source>
</evidence>
<feature type="signal peptide" evidence="1">
    <location>
        <begin position="1"/>
        <end position="17"/>
    </location>
</feature>
<dbReference type="EMBL" id="WIGM01000250">
    <property type="protein sequence ID" value="KAF6831894.1"/>
    <property type="molecule type" value="Genomic_DNA"/>
</dbReference>
<dbReference type="GO" id="GO:0016787">
    <property type="term" value="F:hydrolase activity"/>
    <property type="evidence" value="ECO:0007669"/>
    <property type="project" value="UniProtKB-KW"/>
</dbReference>
<keyword evidence="2" id="KW-0378">Hydrolase</keyword>
<dbReference type="AlphaFoldDB" id="A0A8H6KHZ1"/>
<dbReference type="Proteomes" id="UP000639643">
    <property type="component" value="Unassembled WGS sequence"/>
</dbReference>
<comment type="caution">
    <text evidence="2">The sequence shown here is derived from an EMBL/GenBank/DDBJ whole genome shotgun (WGS) entry which is preliminary data.</text>
</comment>
<feature type="chain" id="PRO_5034508579" evidence="1">
    <location>
        <begin position="18"/>
        <end position="117"/>
    </location>
</feature>
<evidence type="ECO:0000256" key="1">
    <source>
        <dbReference type="SAM" id="SignalP"/>
    </source>
</evidence>
<keyword evidence="1" id="KW-0732">Signal</keyword>
<protein>
    <submittedName>
        <fullName evidence="2">Glycoside hydrolase family 24 protein</fullName>
    </submittedName>
</protein>
<gene>
    <name evidence="2" type="ORF">CMUS01_07163</name>
</gene>
<keyword evidence="3" id="KW-1185">Reference proteome</keyword>
<sequence length="117" mass="12444">MKTSALVSALFFSGALAAIGSYCKDSKGNIGTCQKTSKCNSLDGIIRSNLCPDDPADVKCCFYPECNGSNICKKDTLPCSGSYSTGDCPGPKGYRCCNERLPPICGRGVKDRRCIII</sequence>
<proteinExistence type="predicted"/>